<feature type="compositionally biased region" description="Basic and acidic residues" evidence="1">
    <location>
        <begin position="135"/>
        <end position="145"/>
    </location>
</feature>
<dbReference type="VEuPathDB" id="FungiDB:BO70DRAFT_363013"/>
<name>A0A317VY05_9EURO</name>
<dbReference type="PANTHER" id="PTHR37540:SF10">
    <property type="entry name" value="SIGMA-70 REGION 2 FAMILY PROTEIN"/>
    <property type="match status" value="1"/>
</dbReference>
<feature type="compositionally biased region" description="Pro residues" evidence="1">
    <location>
        <begin position="61"/>
        <end position="71"/>
    </location>
</feature>
<protein>
    <submittedName>
        <fullName evidence="2">Uncharacterized protein</fullName>
    </submittedName>
</protein>
<keyword evidence="3" id="KW-1185">Reference proteome</keyword>
<dbReference type="OrthoDB" id="4206571at2759"/>
<evidence type="ECO:0000256" key="1">
    <source>
        <dbReference type="SAM" id="MobiDB-lite"/>
    </source>
</evidence>
<evidence type="ECO:0000313" key="3">
    <source>
        <dbReference type="Proteomes" id="UP000247233"/>
    </source>
</evidence>
<dbReference type="PANTHER" id="PTHR37540">
    <property type="entry name" value="TRANSCRIPTION FACTOR (ACR-2), PUTATIVE-RELATED-RELATED"/>
    <property type="match status" value="1"/>
</dbReference>
<dbReference type="EMBL" id="MSFL01000016">
    <property type="protein sequence ID" value="PWY79256.1"/>
    <property type="molecule type" value="Genomic_DNA"/>
</dbReference>
<sequence>MSADRHPVADPAPLDSNSGGRGTSSSESEHQPDELTSVLPGTPGDASHVPGKVRRRRHLPMPMPMPMPMPVPEDQSSKNQIFYFVDSNSSSREKRAHVMRHHVQEKRRQRKSSHPRSDGDKKTGRPARYTPWPQRRPDLDHHDDYEAFAPQEGPNGALAHRDSLTPLGLPLQSPSHSIEDLQLPSPVTVLDASRKDPFDSLPAICSREDLELADYWTNKLTYWSGQNKYIKNLVFKAAMNHPLCFQTVILAYCARWKAQLYNVKDSKEAEYHLAKAVDGIEEAKKGHSVVDEDSLALALTGMSLHEDRFGNKEVARGYEDQAVQILRARSGTQNTVEVFMHYARYVMMPPPAEMSDDGKQMLVTFLRVAEVMMLEHSTTPFLAAVPQRRAAFQMDSPLFPLLSSGPRPSQVPQDARMYVVQNAPTQEVTRTAALIYITAALWNLQESASKTGRFLGHLHSLVREHRLDWYPACETFVWLLLEEGYPSDLKEPEHGWSTGVLLKMHKQLRPDLQFQYNEILFSLLMLTSPIRGIDDFEKELFLAPAA</sequence>
<dbReference type="RefSeq" id="XP_025398476.1">
    <property type="nucleotide sequence ID" value="XM_025543464.1"/>
</dbReference>
<dbReference type="GeneID" id="37065701"/>
<organism evidence="2 3">
    <name type="scientific">Aspergillus heteromorphus CBS 117.55</name>
    <dbReference type="NCBI Taxonomy" id="1448321"/>
    <lineage>
        <taxon>Eukaryota</taxon>
        <taxon>Fungi</taxon>
        <taxon>Dikarya</taxon>
        <taxon>Ascomycota</taxon>
        <taxon>Pezizomycotina</taxon>
        <taxon>Eurotiomycetes</taxon>
        <taxon>Eurotiomycetidae</taxon>
        <taxon>Eurotiales</taxon>
        <taxon>Aspergillaceae</taxon>
        <taxon>Aspergillus</taxon>
        <taxon>Aspergillus subgen. Circumdati</taxon>
    </lineage>
</organism>
<evidence type="ECO:0000313" key="2">
    <source>
        <dbReference type="EMBL" id="PWY79256.1"/>
    </source>
</evidence>
<accession>A0A317VY05</accession>
<dbReference type="AlphaFoldDB" id="A0A317VY05"/>
<reference evidence="2 3" key="1">
    <citation type="submission" date="2016-12" db="EMBL/GenBank/DDBJ databases">
        <title>The genomes of Aspergillus section Nigri reveals drivers in fungal speciation.</title>
        <authorList>
            <consortium name="DOE Joint Genome Institute"/>
            <person name="Vesth T.C."/>
            <person name="Nybo J."/>
            <person name="Theobald S."/>
            <person name="Brandl J."/>
            <person name="Frisvad J.C."/>
            <person name="Nielsen K.F."/>
            <person name="Lyhne E.K."/>
            <person name="Kogle M.E."/>
            <person name="Kuo A."/>
            <person name="Riley R."/>
            <person name="Clum A."/>
            <person name="Nolan M."/>
            <person name="Lipzen A."/>
            <person name="Salamov A."/>
            <person name="Henrissat B."/>
            <person name="Wiebenga A."/>
            <person name="De Vries R.P."/>
            <person name="Grigoriev I.V."/>
            <person name="Mortensen U.H."/>
            <person name="Andersen M.R."/>
            <person name="Baker S.E."/>
        </authorList>
    </citation>
    <scope>NUCLEOTIDE SEQUENCE [LARGE SCALE GENOMIC DNA]</scope>
    <source>
        <strain evidence="2 3">CBS 117.55</strain>
    </source>
</reference>
<dbReference type="Proteomes" id="UP000247233">
    <property type="component" value="Unassembled WGS sequence"/>
</dbReference>
<gene>
    <name evidence="2" type="ORF">BO70DRAFT_363013</name>
</gene>
<comment type="caution">
    <text evidence="2">The sequence shown here is derived from an EMBL/GenBank/DDBJ whole genome shotgun (WGS) entry which is preliminary data.</text>
</comment>
<feature type="region of interest" description="Disordered" evidence="1">
    <location>
        <begin position="1"/>
        <end position="75"/>
    </location>
</feature>
<feature type="region of interest" description="Disordered" evidence="1">
    <location>
        <begin position="88"/>
        <end position="166"/>
    </location>
</feature>
<proteinExistence type="predicted"/>
<feature type="compositionally biased region" description="Basic residues" evidence="1">
    <location>
        <begin position="94"/>
        <end position="114"/>
    </location>
</feature>